<organism evidence="1">
    <name type="scientific">Bracon brevicornis</name>
    <dbReference type="NCBI Taxonomy" id="1563983"/>
    <lineage>
        <taxon>Eukaryota</taxon>
        <taxon>Metazoa</taxon>
        <taxon>Ecdysozoa</taxon>
        <taxon>Arthropoda</taxon>
        <taxon>Hexapoda</taxon>
        <taxon>Insecta</taxon>
        <taxon>Pterygota</taxon>
        <taxon>Neoptera</taxon>
        <taxon>Endopterygota</taxon>
        <taxon>Hymenoptera</taxon>
        <taxon>Apocrita</taxon>
        <taxon>Ichneumonoidea</taxon>
        <taxon>Braconidae</taxon>
        <taxon>Braconinae</taxon>
        <taxon>Bracon</taxon>
    </lineage>
</organism>
<reference evidence="1" key="1">
    <citation type="submission" date="2020-07" db="EMBL/GenBank/DDBJ databases">
        <authorList>
            <person name="Ferguson B K."/>
        </authorList>
    </citation>
    <scope>NUCLEOTIDE SEQUENCE</scope>
    <source>
        <strain evidence="1">L06</strain>
    </source>
</reference>
<dbReference type="AlphaFoldDB" id="A0A6V7ITB1"/>
<name>A0A6V7ITB1_9HYME</name>
<sequence>MMSFLVRTEIVDVDAILATVPVEVHDILRNVPLPPSQIEQLRLAFGSMASKARRWLRKFEPVDFVQVQRVLDMTRIWHANWTYLGCIHLPTTYRSLWLLGNLETNFDTWLLLCSTCDEATIRQFWRTINYQWEYCELVARIRALTFSEDSLGYYWKCYLISDLVDYTSTLRNEGLMLTIDEEMFEDCFKNNTYYGFKYFWERLDDDQRKRRLESLRMWLLNVELDARFHDTHWFRDSEHDLHSIVFLVRQYSHYGFDEFVDRMLKSPLMLSKMMVTWPCRVNLMTALEEAWQRNQYIDYEPIVSRLIQLRNIDRAYLQNFDRARILFCRIWDKGIPAFRKAIFSDPLAFLWNDRDVELLAYMAIHQESWTTREQLLGCYIDYHMHPPTNWYFLKDLVDEICKEVDVRDWFIREFVTRGFSQEHVLQQLSGNH</sequence>
<protein>
    <submittedName>
        <fullName evidence="1">Uncharacterized protein</fullName>
    </submittedName>
</protein>
<evidence type="ECO:0000313" key="1">
    <source>
        <dbReference type="EMBL" id="CAD1540962.1"/>
    </source>
</evidence>
<proteinExistence type="predicted"/>
<accession>A0A6V7ITB1</accession>
<gene>
    <name evidence="1" type="ORF">BBRV_LOCUS29506</name>
</gene>
<dbReference type="EMBL" id="CADCXW020000009">
    <property type="protein sequence ID" value="CAD1540962.1"/>
    <property type="molecule type" value="Genomic_DNA"/>
</dbReference>